<proteinExistence type="predicted"/>
<dbReference type="Proteomes" id="UP000324897">
    <property type="component" value="Chromosome 5"/>
</dbReference>
<comment type="caution">
    <text evidence="1">The sequence shown here is derived from an EMBL/GenBank/DDBJ whole genome shotgun (WGS) entry which is preliminary data.</text>
</comment>
<dbReference type="EMBL" id="RWGY01000004">
    <property type="protein sequence ID" value="TVU44033.1"/>
    <property type="molecule type" value="Genomic_DNA"/>
</dbReference>
<gene>
    <name evidence="1" type="ORF">EJB05_03457</name>
</gene>
<evidence type="ECO:0000313" key="2">
    <source>
        <dbReference type="Proteomes" id="UP000324897"/>
    </source>
</evidence>
<evidence type="ECO:0000313" key="1">
    <source>
        <dbReference type="EMBL" id="TVU44033.1"/>
    </source>
</evidence>
<organism evidence="1 2">
    <name type="scientific">Eragrostis curvula</name>
    <name type="common">weeping love grass</name>
    <dbReference type="NCBI Taxonomy" id="38414"/>
    <lineage>
        <taxon>Eukaryota</taxon>
        <taxon>Viridiplantae</taxon>
        <taxon>Streptophyta</taxon>
        <taxon>Embryophyta</taxon>
        <taxon>Tracheophyta</taxon>
        <taxon>Spermatophyta</taxon>
        <taxon>Magnoliopsida</taxon>
        <taxon>Liliopsida</taxon>
        <taxon>Poales</taxon>
        <taxon>Poaceae</taxon>
        <taxon>PACMAD clade</taxon>
        <taxon>Chloridoideae</taxon>
        <taxon>Eragrostideae</taxon>
        <taxon>Eragrostidinae</taxon>
        <taxon>Eragrostis</taxon>
    </lineage>
</organism>
<accession>A0A5J9W7V7</accession>
<dbReference type="Gramene" id="TVU44033">
    <property type="protein sequence ID" value="TVU44033"/>
    <property type="gene ID" value="EJB05_03457"/>
</dbReference>
<dbReference type="AlphaFoldDB" id="A0A5J9W7V7"/>
<name>A0A5J9W7V7_9POAL</name>
<protein>
    <submittedName>
        <fullName evidence="1">Uncharacterized protein</fullName>
    </submittedName>
</protein>
<keyword evidence="2" id="KW-1185">Reference proteome</keyword>
<feature type="non-terminal residue" evidence="1">
    <location>
        <position position="1"/>
    </location>
</feature>
<reference evidence="1 2" key="1">
    <citation type="journal article" date="2019" name="Sci. Rep.">
        <title>A high-quality genome of Eragrostis curvula grass provides insights into Poaceae evolution and supports new strategies to enhance forage quality.</title>
        <authorList>
            <person name="Carballo J."/>
            <person name="Santos B.A.C.M."/>
            <person name="Zappacosta D."/>
            <person name="Garbus I."/>
            <person name="Selva J.P."/>
            <person name="Gallo C.A."/>
            <person name="Diaz A."/>
            <person name="Albertini E."/>
            <person name="Caccamo M."/>
            <person name="Echenique V."/>
        </authorList>
    </citation>
    <scope>NUCLEOTIDE SEQUENCE [LARGE SCALE GENOMIC DNA]</scope>
    <source>
        <strain evidence="2">cv. Victoria</strain>
        <tissue evidence="1">Leaf</tissue>
    </source>
</reference>
<sequence>MVELPGQFWSSTFRLHPLRGSLASTSWKFCDGHPHTGDVPLYPHTPMLPQYPNTWHWSATADHCSAAALLPRVALPHEPHHVAALAVVAAVRHHHGRAQRPVRQRHDAVRLHRQRRRTQRLVRRERRVVALVEVGHRRAALRPLERQVARVPVHREHVGAGRQVHAGGEVLRHHHRVRRVVERLPQDAARRVLQHQAAALLTAAADTP</sequence>